<evidence type="ECO:0000256" key="1">
    <source>
        <dbReference type="ARBA" id="ARBA00001933"/>
    </source>
</evidence>
<dbReference type="HOGENOM" id="CLU_017584_15_0_0"/>
<dbReference type="PANTHER" id="PTHR43525:SF1">
    <property type="entry name" value="PROTEIN MALY"/>
    <property type="match status" value="1"/>
</dbReference>
<evidence type="ECO:0000313" key="8">
    <source>
        <dbReference type="Proteomes" id="UP000001029"/>
    </source>
</evidence>
<dbReference type="InterPro" id="IPR015424">
    <property type="entry name" value="PyrdxlP-dep_Trfase"/>
</dbReference>
<accession>B2KD74</accession>
<dbReference type="KEGG" id="emi:Emin_0917"/>
<evidence type="ECO:0000259" key="6">
    <source>
        <dbReference type="Pfam" id="PF00155"/>
    </source>
</evidence>
<dbReference type="InterPro" id="IPR027619">
    <property type="entry name" value="C-S_lyase_PatB-like"/>
</dbReference>
<dbReference type="InterPro" id="IPR004839">
    <property type="entry name" value="Aminotransferase_I/II_large"/>
</dbReference>
<proteinExistence type="inferred from homology"/>
<keyword evidence="3" id="KW-0663">Pyridoxal phosphate</keyword>
<evidence type="ECO:0000256" key="3">
    <source>
        <dbReference type="ARBA" id="ARBA00022898"/>
    </source>
</evidence>
<dbReference type="InterPro" id="IPR015422">
    <property type="entry name" value="PyrdxlP-dep_Trfase_small"/>
</dbReference>
<evidence type="ECO:0000256" key="4">
    <source>
        <dbReference type="ARBA" id="ARBA00023239"/>
    </source>
</evidence>
<comment type="similarity">
    <text evidence="5">Belongs to the class-II pyridoxal-phosphate-dependent aminotransferase family. MalY/PatB cystathionine beta-lyase subfamily.</text>
</comment>
<dbReference type="NCBIfam" id="TIGR04350">
    <property type="entry name" value="C_S_lyase_PatB"/>
    <property type="match status" value="1"/>
</dbReference>
<dbReference type="RefSeq" id="WP_012415085.1">
    <property type="nucleotide sequence ID" value="NC_010644.1"/>
</dbReference>
<evidence type="ECO:0000313" key="7">
    <source>
        <dbReference type="EMBL" id="ACC98470.1"/>
    </source>
</evidence>
<sequence length="390" mass="43874">MGKYNFDLVYDRTNTGAEKYDFAGHGIKDDVIPMWVADMDFKTSDEIISALERTAKHGIFGYTDAGADYSVVLYKWYKERFNWEIMPGWITKVPGVVYAIFSGVRALTKENEAVIICQPVYHPFAQIVNALNRKLVVNELKLNGQKYEIDFEAFEKQIKENDVKLFILCSPHNPVGRVWTKEELAKLGDICLKHNVLVIADEIHADLVFKPYKHTVFASISDELAGITITCTAPTKTFNLAGLQAANAFTKNADLRAAFEKECAKTGYGLLNAMGLAAAKAAYSRGAEWLEELLEYLEGNKAYLKKTLEEMNCGINLIPCEGTYLMWLDCRALKMTDEELNNFFLTKAKIWLNKGVTFGRGGSGFMRMNIACPRATLERALNNLKNAFAK</sequence>
<dbReference type="EC" id="4.4.1.13" evidence="2"/>
<evidence type="ECO:0000256" key="5">
    <source>
        <dbReference type="ARBA" id="ARBA00037974"/>
    </source>
</evidence>
<dbReference type="Proteomes" id="UP000001029">
    <property type="component" value="Chromosome"/>
</dbReference>
<dbReference type="Gene3D" id="3.40.640.10">
    <property type="entry name" value="Type I PLP-dependent aspartate aminotransferase-like (Major domain)"/>
    <property type="match status" value="1"/>
</dbReference>
<dbReference type="PANTHER" id="PTHR43525">
    <property type="entry name" value="PROTEIN MALY"/>
    <property type="match status" value="1"/>
</dbReference>
<name>B2KD74_ELUMP</name>
<dbReference type="CDD" id="cd00609">
    <property type="entry name" value="AAT_like"/>
    <property type="match status" value="1"/>
</dbReference>
<feature type="domain" description="Aminotransferase class I/classII large" evidence="6">
    <location>
        <begin position="31"/>
        <end position="383"/>
    </location>
</feature>
<dbReference type="OrthoDB" id="9802872at2"/>
<dbReference type="GO" id="GO:0030170">
    <property type="term" value="F:pyridoxal phosphate binding"/>
    <property type="evidence" value="ECO:0007669"/>
    <property type="project" value="InterPro"/>
</dbReference>
<dbReference type="SUPFAM" id="SSF53383">
    <property type="entry name" value="PLP-dependent transferases"/>
    <property type="match status" value="1"/>
</dbReference>
<dbReference type="STRING" id="445932.Emin_0917"/>
<dbReference type="InterPro" id="IPR051798">
    <property type="entry name" value="Class-II_PLP-Dep_Aminotrans"/>
</dbReference>
<organism evidence="7 8">
    <name type="scientific">Elusimicrobium minutum (strain Pei191)</name>
    <dbReference type="NCBI Taxonomy" id="445932"/>
    <lineage>
        <taxon>Bacteria</taxon>
        <taxon>Pseudomonadati</taxon>
        <taxon>Elusimicrobiota</taxon>
        <taxon>Elusimicrobia</taxon>
        <taxon>Elusimicrobiales</taxon>
        <taxon>Elusimicrobiaceae</taxon>
        <taxon>Elusimicrobium</taxon>
    </lineage>
</organism>
<dbReference type="GO" id="GO:0047804">
    <property type="term" value="F:cysteine-S-conjugate beta-lyase activity"/>
    <property type="evidence" value="ECO:0007669"/>
    <property type="project" value="UniProtKB-EC"/>
</dbReference>
<protein>
    <recommendedName>
        <fullName evidence="2">cysteine-S-conjugate beta-lyase</fullName>
        <ecNumber evidence="2">4.4.1.13</ecNumber>
    </recommendedName>
</protein>
<keyword evidence="8" id="KW-1185">Reference proteome</keyword>
<gene>
    <name evidence="7" type="ordered locus">Emin_0917</name>
</gene>
<dbReference type="InterPro" id="IPR015421">
    <property type="entry name" value="PyrdxlP-dep_Trfase_major"/>
</dbReference>
<dbReference type="Pfam" id="PF00155">
    <property type="entry name" value="Aminotran_1_2"/>
    <property type="match status" value="1"/>
</dbReference>
<reference evidence="7 8" key="1">
    <citation type="journal article" date="2009" name="Appl. Environ. Microbiol.">
        <title>Genomic analysis of 'Elusimicrobium minutum,' the first cultivated representative of the phylum 'Elusimicrobia' (formerly termite group 1).</title>
        <authorList>
            <person name="Herlemann D.P.R."/>
            <person name="Geissinger O."/>
            <person name="Ikeda-Ohtsubo W."/>
            <person name="Kunin V."/>
            <person name="Sun H."/>
            <person name="Lapidus A."/>
            <person name="Hugenholtz P."/>
            <person name="Brune A."/>
        </authorList>
    </citation>
    <scope>NUCLEOTIDE SEQUENCE [LARGE SCALE GENOMIC DNA]</scope>
    <source>
        <strain evidence="7 8">Pei191</strain>
    </source>
</reference>
<dbReference type="EMBL" id="CP001055">
    <property type="protein sequence ID" value="ACC98470.1"/>
    <property type="molecule type" value="Genomic_DNA"/>
</dbReference>
<dbReference type="AlphaFoldDB" id="B2KD74"/>
<comment type="cofactor">
    <cofactor evidence="1">
        <name>pyridoxal 5'-phosphate</name>
        <dbReference type="ChEBI" id="CHEBI:597326"/>
    </cofactor>
</comment>
<dbReference type="Gene3D" id="3.90.1150.10">
    <property type="entry name" value="Aspartate Aminotransferase, domain 1"/>
    <property type="match status" value="1"/>
</dbReference>
<evidence type="ECO:0000256" key="2">
    <source>
        <dbReference type="ARBA" id="ARBA00012224"/>
    </source>
</evidence>
<keyword evidence="4" id="KW-0456">Lyase</keyword>